<reference evidence="1 2" key="1">
    <citation type="journal article" date="2024" name="Nat. Commun.">
        <title>Phylogenomics reveals the evolutionary origins of lichenization in chlorophyte algae.</title>
        <authorList>
            <person name="Puginier C."/>
            <person name="Libourel C."/>
            <person name="Otte J."/>
            <person name="Skaloud P."/>
            <person name="Haon M."/>
            <person name="Grisel S."/>
            <person name="Petersen M."/>
            <person name="Berrin J.G."/>
            <person name="Delaux P.M."/>
            <person name="Dal Grande F."/>
            <person name="Keller J."/>
        </authorList>
    </citation>
    <scope>NUCLEOTIDE SEQUENCE [LARGE SCALE GENOMIC DNA]</scope>
    <source>
        <strain evidence="1 2">SAG 2523</strain>
    </source>
</reference>
<gene>
    <name evidence="1" type="ORF">WJX84_008631</name>
</gene>
<keyword evidence="2" id="KW-1185">Reference proteome</keyword>
<comment type="caution">
    <text evidence="1">The sequence shown here is derived from an EMBL/GenBank/DDBJ whole genome shotgun (WGS) entry which is preliminary data.</text>
</comment>
<accession>A0AAW1T476</accession>
<dbReference type="Proteomes" id="UP001485043">
    <property type="component" value="Unassembled WGS sequence"/>
</dbReference>
<proteinExistence type="predicted"/>
<name>A0AAW1T476_9CHLO</name>
<dbReference type="AlphaFoldDB" id="A0AAW1T476"/>
<organism evidence="1 2">
    <name type="scientific">Apatococcus fuscideae</name>
    <dbReference type="NCBI Taxonomy" id="2026836"/>
    <lineage>
        <taxon>Eukaryota</taxon>
        <taxon>Viridiplantae</taxon>
        <taxon>Chlorophyta</taxon>
        <taxon>core chlorophytes</taxon>
        <taxon>Trebouxiophyceae</taxon>
        <taxon>Chlorellales</taxon>
        <taxon>Chlorellaceae</taxon>
        <taxon>Apatococcus</taxon>
    </lineage>
</organism>
<dbReference type="EMBL" id="JALJOV010000476">
    <property type="protein sequence ID" value="KAK9863401.1"/>
    <property type="molecule type" value="Genomic_DNA"/>
</dbReference>
<protein>
    <submittedName>
        <fullName evidence="1">Uncharacterized protein</fullName>
    </submittedName>
</protein>
<sequence>MSKLSLPSILAATAGYLFTYWNSRINKEREAQIDRINEQLRDLYGPLLACVSATQHAFNAMVRQHTPDGSRDEFVRAVNDHPDGIEGIAYRQWIKEVLQPLNQRASEAITQRADLLESSMMEPLLLQLVAHVSAFKVILRRWEEGHVAERSAIPYPDKVVDYAEQEFRKMKTRQAELLGISNGRIRSKL</sequence>
<evidence type="ECO:0000313" key="1">
    <source>
        <dbReference type="EMBL" id="KAK9863401.1"/>
    </source>
</evidence>
<evidence type="ECO:0000313" key="2">
    <source>
        <dbReference type="Proteomes" id="UP001485043"/>
    </source>
</evidence>